<keyword evidence="2" id="KW-1185">Reference proteome</keyword>
<dbReference type="AlphaFoldDB" id="A0ABD0YJ72"/>
<protein>
    <submittedName>
        <fullName evidence="1">Uncharacterized protein</fullName>
    </submittedName>
</protein>
<evidence type="ECO:0000313" key="1">
    <source>
        <dbReference type="EMBL" id="KAL1123132.1"/>
    </source>
</evidence>
<accession>A0ABD0YJ72</accession>
<dbReference type="EMBL" id="JBFDAA010000012">
    <property type="protein sequence ID" value="KAL1123132.1"/>
    <property type="molecule type" value="Genomic_DNA"/>
</dbReference>
<organism evidence="1 2">
    <name type="scientific">Ranatra chinensis</name>
    <dbReference type="NCBI Taxonomy" id="642074"/>
    <lineage>
        <taxon>Eukaryota</taxon>
        <taxon>Metazoa</taxon>
        <taxon>Ecdysozoa</taxon>
        <taxon>Arthropoda</taxon>
        <taxon>Hexapoda</taxon>
        <taxon>Insecta</taxon>
        <taxon>Pterygota</taxon>
        <taxon>Neoptera</taxon>
        <taxon>Paraneoptera</taxon>
        <taxon>Hemiptera</taxon>
        <taxon>Heteroptera</taxon>
        <taxon>Panheteroptera</taxon>
        <taxon>Nepomorpha</taxon>
        <taxon>Nepidae</taxon>
        <taxon>Ranatrinae</taxon>
        <taxon>Ranatra</taxon>
    </lineage>
</organism>
<gene>
    <name evidence="1" type="ORF">AAG570_002220</name>
</gene>
<sequence>MAASGSTVEDVKSGPASRRSRRFRLVSVLLLFLSYPGCKGGVLLYDDSTEGEEEEVIEAAGAVPFIGPSIARTRLMGSIPTLRNYYQRKSYKDNDNQFLDDGFKMAVDGKLFKRGGSLPWLDGDGVDMVLPGDGGELSWPQWQLPLLLSLAALAAGLAVSLVEDWEEVVDEPHSGHPSTSSTDENLDCVRDLNSDRMIADTFNIPKSIVHGLVTEKMNTRKVCANLVAKLLTDDQKI</sequence>
<dbReference type="Proteomes" id="UP001558652">
    <property type="component" value="Unassembled WGS sequence"/>
</dbReference>
<evidence type="ECO:0000313" key="2">
    <source>
        <dbReference type="Proteomes" id="UP001558652"/>
    </source>
</evidence>
<reference evidence="1 2" key="1">
    <citation type="submission" date="2024-07" db="EMBL/GenBank/DDBJ databases">
        <title>Chromosome-level genome assembly of the water stick insect Ranatra chinensis (Heteroptera: Nepidae).</title>
        <authorList>
            <person name="Liu X."/>
        </authorList>
    </citation>
    <scope>NUCLEOTIDE SEQUENCE [LARGE SCALE GENOMIC DNA]</scope>
    <source>
        <strain evidence="1">Cailab_2021Rc</strain>
        <tissue evidence="1">Muscle</tissue>
    </source>
</reference>
<proteinExistence type="predicted"/>
<comment type="caution">
    <text evidence="1">The sequence shown here is derived from an EMBL/GenBank/DDBJ whole genome shotgun (WGS) entry which is preliminary data.</text>
</comment>
<name>A0ABD0YJ72_9HEMI</name>